<dbReference type="EMBL" id="OX365927">
    <property type="protein sequence ID" value="CAI4052729.1"/>
    <property type="molecule type" value="Genomic_DNA"/>
</dbReference>
<proteinExistence type="inferred from homology"/>
<evidence type="ECO:0000256" key="6">
    <source>
        <dbReference type="ARBA" id="ARBA00023006"/>
    </source>
</evidence>
<evidence type="ECO:0000313" key="11">
    <source>
        <dbReference type="EMBL" id="CAI4052729.1"/>
    </source>
</evidence>
<evidence type="ECO:0000259" key="10">
    <source>
        <dbReference type="Pfam" id="PF18388"/>
    </source>
</evidence>
<dbReference type="GO" id="GO:0000045">
    <property type="term" value="P:autophagosome assembly"/>
    <property type="evidence" value="ECO:0007669"/>
    <property type="project" value="InterPro"/>
</dbReference>
<dbReference type="Proteomes" id="UP001162090">
    <property type="component" value="Chromosome 16"/>
</dbReference>
<feature type="compositionally biased region" description="Basic and acidic residues" evidence="9">
    <location>
        <begin position="177"/>
        <end position="188"/>
    </location>
</feature>
<comment type="subunit">
    <text evidence="8">Forms a stable complex with ATG17 and ATG31. Interacts directly with ATG31. The ATG17-ATG29-ATG31 complex interacts with the ATG1-ATG13 complex. Note=The interaction with the ATG1-ATG13 complex is induced by starvation.</text>
</comment>
<feature type="domain" description="Atg29 N-terminal" evidence="10">
    <location>
        <begin position="9"/>
        <end position="62"/>
    </location>
</feature>
<sequence>MIMNSSNTVIYVKVKGKRPDGFVDPPKFEWNGAKERQLWAMVSNLNYSQDQIDWQSLSEVLEAPGFFLKKRTYKLFAKHLELLQTQLEKKRDLEKFSNVQVNDRMFEVLNSYIPTLQNDNLLNVPTSPSETKGETLEEVDEEVTTEALQHLQTSKILNIHKAKTNNERKYDGNMPKDGAEKESDRGTSDDDLSSSLSVSKSALEEALMDRLQF</sequence>
<evidence type="ECO:0000256" key="1">
    <source>
        <dbReference type="ARBA" id="ARBA00004329"/>
    </source>
</evidence>
<evidence type="ECO:0000256" key="8">
    <source>
        <dbReference type="ARBA" id="ARBA00062930"/>
    </source>
</evidence>
<name>A0AA35JAN4_SACUV</name>
<dbReference type="Pfam" id="PF18388">
    <property type="entry name" value="ATG29_N"/>
    <property type="match status" value="1"/>
</dbReference>
<dbReference type="PANTHER" id="PTHR40012:SF1">
    <property type="entry name" value="AUTOPHAGY-RELATED PROTEIN 29"/>
    <property type="match status" value="1"/>
</dbReference>
<evidence type="ECO:0000256" key="9">
    <source>
        <dbReference type="SAM" id="MobiDB-lite"/>
    </source>
</evidence>
<keyword evidence="6" id="KW-0072">Autophagy</keyword>
<dbReference type="InterPro" id="IPR039113">
    <property type="entry name" value="ATG29"/>
</dbReference>
<dbReference type="FunFam" id="1.10.10.2570:FF:000001">
    <property type="entry name" value="Autophagy-related protein 29"/>
    <property type="match status" value="1"/>
</dbReference>
<evidence type="ECO:0000313" key="12">
    <source>
        <dbReference type="Proteomes" id="UP001162090"/>
    </source>
</evidence>
<dbReference type="Gene3D" id="1.10.10.2570">
    <property type="match status" value="1"/>
</dbReference>
<dbReference type="GO" id="GO:0015031">
    <property type="term" value="P:protein transport"/>
    <property type="evidence" value="ECO:0007669"/>
    <property type="project" value="UniProtKB-KW"/>
</dbReference>
<dbReference type="AlphaFoldDB" id="A0AA35JAN4"/>
<dbReference type="InterPro" id="IPR039362">
    <property type="entry name" value="ATG29_sf"/>
</dbReference>
<reference evidence="11" key="1">
    <citation type="submission" date="2022-10" db="EMBL/GenBank/DDBJ databases">
        <authorList>
            <person name="Byrne P K."/>
        </authorList>
    </citation>
    <scope>NUCLEOTIDE SEQUENCE</scope>
    <source>
        <strain evidence="11">CBS7001</strain>
    </source>
</reference>
<evidence type="ECO:0000256" key="2">
    <source>
        <dbReference type="ARBA" id="ARBA00010082"/>
    </source>
</evidence>
<keyword evidence="5" id="KW-0653">Protein transport</keyword>
<dbReference type="GO" id="GO:0000407">
    <property type="term" value="C:phagophore assembly site"/>
    <property type="evidence" value="ECO:0007669"/>
    <property type="project" value="UniProtKB-SubCell"/>
</dbReference>
<evidence type="ECO:0000256" key="3">
    <source>
        <dbReference type="ARBA" id="ARBA00013784"/>
    </source>
</evidence>
<accession>A0AA35JAN4</accession>
<comment type="similarity">
    <text evidence="2">Belongs to the ATG29 family.</text>
</comment>
<dbReference type="InterPro" id="IPR040666">
    <property type="entry name" value="Atg29_N"/>
</dbReference>
<evidence type="ECO:0000256" key="7">
    <source>
        <dbReference type="ARBA" id="ARBA00060351"/>
    </source>
</evidence>
<comment type="subcellular location">
    <subcellularLocation>
        <location evidence="1">Preautophagosomal structure</location>
    </subcellularLocation>
</comment>
<protein>
    <recommendedName>
        <fullName evidence="3">Autophagy-related protein 29</fullName>
    </recommendedName>
</protein>
<feature type="region of interest" description="Disordered" evidence="9">
    <location>
        <begin position="158"/>
        <end position="201"/>
    </location>
</feature>
<comment type="function">
    <text evidence="7">Plays a role in autophagy. Functions at the preautophagosomal structure (PAS) in order to form normal autophagosomes under starvation conditions. Also plays a role in mitophagy and regulation of filamentous growth.</text>
</comment>
<gene>
    <name evidence="11" type="primary">SUVC16G1150</name>
    <name evidence="11" type="ORF">SUVC_16G1150</name>
</gene>
<organism evidence="11 12">
    <name type="scientific">Saccharomyces uvarum</name>
    <name type="common">Yeast</name>
    <name type="synonym">Saccharomyces bayanus var. uvarum</name>
    <dbReference type="NCBI Taxonomy" id="230603"/>
    <lineage>
        <taxon>Eukaryota</taxon>
        <taxon>Fungi</taxon>
        <taxon>Dikarya</taxon>
        <taxon>Ascomycota</taxon>
        <taxon>Saccharomycotina</taxon>
        <taxon>Saccharomycetes</taxon>
        <taxon>Saccharomycetales</taxon>
        <taxon>Saccharomycetaceae</taxon>
        <taxon>Saccharomyces</taxon>
    </lineage>
</organism>
<dbReference type="PANTHER" id="PTHR40012">
    <property type="entry name" value="AUTOPHAGY-RELATED PROTEIN 29"/>
    <property type="match status" value="1"/>
</dbReference>
<evidence type="ECO:0000256" key="4">
    <source>
        <dbReference type="ARBA" id="ARBA00022448"/>
    </source>
</evidence>
<evidence type="ECO:0000256" key="5">
    <source>
        <dbReference type="ARBA" id="ARBA00022927"/>
    </source>
</evidence>
<keyword evidence="4" id="KW-0813">Transport</keyword>